<accession>A0ABQ9GQ27</accession>
<evidence type="ECO:0000313" key="2">
    <source>
        <dbReference type="EMBL" id="KAJ8874121.1"/>
    </source>
</evidence>
<organism evidence="2 3">
    <name type="scientific">Dryococelus australis</name>
    <dbReference type="NCBI Taxonomy" id="614101"/>
    <lineage>
        <taxon>Eukaryota</taxon>
        <taxon>Metazoa</taxon>
        <taxon>Ecdysozoa</taxon>
        <taxon>Arthropoda</taxon>
        <taxon>Hexapoda</taxon>
        <taxon>Insecta</taxon>
        <taxon>Pterygota</taxon>
        <taxon>Neoptera</taxon>
        <taxon>Polyneoptera</taxon>
        <taxon>Phasmatodea</taxon>
        <taxon>Verophasmatodea</taxon>
        <taxon>Anareolatae</taxon>
        <taxon>Phasmatidae</taxon>
        <taxon>Eurycanthinae</taxon>
        <taxon>Dryococelus</taxon>
    </lineage>
</organism>
<reference evidence="2 3" key="1">
    <citation type="submission" date="2023-02" db="EMBL/GenBank/DDBJ databases">
        <title>LHISI_Scaffold_Assembly.</title>
        <authorList>
            <person name="Stuart O.P."/>
            <person name="Cleave R."/>
            <person name="Magrath M.J.L."/>
            <person name="Mikheyev A.S."/>
        </authorList>
    </citation>
    <scope>NUCLEOTIDE SEQUENCE [LARGE SCALE GENOMIC DNA]</scope>
    <source>
        <strain evidence="2">Daus_M_001</strain>
        <tissue evidence="2">Leg muscle</tissue>
    </source>
</reference>
<dbReference type="EMBL" id="JARBHB010000010">
    <property type="protein sequence ID" value="KAJ8874121.1"/>
    <property type="molecule type" value="Genomic_DNA"/>
</dbReference>
<proteinExistence type="predicted"/>
<gene>
    <name evidence="2" type="ORF">PR048_024962</name>
</gene>
<comment type="caution">
    <text evidence="2">The sequence shown here is derived from an EMBL/GenBank/DDBJ whole genome shotgun (WGS) entry which is preliminary data.</text>
</comment>
<evidence type="ECO:0000313" key="3">
    <source>
        <dbReference type="Proteomes" id="UP001159363"/>
    </source>
</evidence>
<feature type="compositionally biased region" description="Low complexity" evidence="1">
    <location>
        <begin position="30"/>
        <end position="42"/>
    </location>
</feature>
<sequence>MICDSRMPKSKHRHHPYQPSGSSSSDQLVPSPTGPGNNSSPPTDTPPEASAGTPSGVGQTGEGPQDSYGYSMYPTIPSNNFLTSQFTVHACKKPFLRLPEAYDIMAPYDKQDIFTYEELAAGHTQHAPIHTPSNQRKGYLIDFNRTDTWTTCIPGCTGSTIMPNEGAIHQPKHRLPLPIPS</sequence>
<feature type="region of interest" description="Disordered" evidence="1">
    <location>
        <begin position="1"/>
        <end position="71"/>
    </location>
</feature>
<protein>
    <submittedName>
        <fullName evidence="2">Uncharacterized protein</fullName>
    </submittedName>
</protein>
<dbReference type="Proteomes" id="UP001159363">
    <property type="component" value="Chromosome 9"/>
</dbReference>
<evidence type="ECO:0000256" key="1">
    <source>
        <dbReference type="SAM" id="MobiDB-lite"/>
    </source>
</evidence>
<keyword evidence="3" id="KW-1185">Reference proteome</keyword>
<name>A0ABQ9GQ27_9NEOP</name>
<feature type="compositionally biased region" description="Polar residues" evidence="1">
    <location>
        <begin position="19"/>
        <end position="28"/>
    </location>
</feature>